<dbReference type="InterPro" id="IPR006571">
    <property type="entry name" value="TLDc_dom"/>
</dbReference>
<feature type="compositionally biased region" description="Basic and acidic residues" evidence="7">
    <location>
        <begin position="1"/>
        <end position="26"/>
    </location>
</feature>
<evidence type="ECO:0000313" key="11">
    <source>
        <dbReference type="Proteomes" id="UP000695562"/>
    </source>
</evidence>
<keyword evidence="5" id="KW-0968">Cytoplasmic vesicle</keyword>
<feature type="domain" description="Rab-GAP TBC" evidence="8">
    <location>
        <begin position="278"/>
        <end position="479"/>
    </location>
</feature>
<evidence type="ECO:0000256" key="3">
    <source>
        <dbReference type="ARBA" id="ARBA00023018"/>
    </source>
</evidence>
<dbReference type="PROSITE" id="PS51886">
    <property type="entry name" value="TLDC"/>
    <property type="match status" value="1"/>
</dbReference>
<dbReference type="OrthoDB" id="26679at2759"/>
<accession>A0A8J4PYY1</accession>
<evidence type="ECO:0008006" key="12">
    <source>
        <dbReference type="Google" id="ProtNLM"/>
    </source>
</evidence>
<evidence type="ECO:0000256" key="1">
    <source>
        <dbReference type="ARBA" id="ARBA00004156"/>
    </source>
</evidence>
<keyword evidence="3" id="KW-0770">Synapse</keyword>
<evidence type="ECO:0000256" key="2">
    <source>
        <dbReference type="ARBA" id="ARBA00004184"/>
    </source>
</evidence>
<dbReference type="PROSITE" id="PS50086">
    <property type="entry name" value="TBC_RABGAP"/>
    <property type="match status" value="1"/>
</dbReference>
<comment type="subcellular location">
    <subcellularLocation>
        <location evidence="1">Cytoplasmic vesicle membrane</location>
    </subcellularLocation>
    <subcellularLocation>
        <location evidence="2">Endomembrane system</location>
        <topology evidence="2">Peripheral membrane protein</topology>
    </subcellularLocation>
    <subcellularLocation>
        <location evidence="6">Synapse</location>
    </subcellularLocation>
</comment>
<gene>
    <name evidence="10" type="ORF">CYY_000950</name>
</gene>
<dbReference type="Pfam" id="PF00566">
    <property type="entry name" value="RabGAP-TBC"/>
    <property type="match status" value="1"/>
</dbReference>
<feature type="compositionally biased region" description="Low complexity" evidence="7">
    <location>
        <begin position="27"/>
        <end position="42"/>
    </location>
</feature>
<proteinExistence type="predicted"/>
<evidence type="ECO:0000256" key="4">
    <source>
        <dbReference type="ARBA" id="ARBA00023136"/>
    </source>
</evidence>
<dbReference type="PANTHER" id="PTHR23354:SF129">
    <property type="entry name" value="RABGAP_TBC DOMAIN-CONTAINING PROTEIN"/>
    <property type="match status" value="1"/>
</dbReference>
<dbReference type="Gene3D" id="1.10.8.270">
    <property type="entry name" value="putative rabgap domain of human tbc1 domain family member 14 like domains"/>
    <property type="match status" value="1"/>
</dbReference>
<feature type="compositionally biased region" description="Polar residues" evidence="7">
    <location>
        <begin position="57"/>
        <end position="69"/>
    </location>
</feature>
<dbReference type="AlphaFoldDB" id="A0A8J4PYY1"/>
<evidence type="ECO:0000256" key="5">
    <source>
        <dbReference type="ARBA" id="ARBA00023329"/>
    </source>
</evidence>
<dbReference type="SUPFAM" id="SSF47923">
    <property type="entry name" value="Ypt/Rab-GAP domain of gyp1p"/>
    <property type="match status" value="2"/>
</dbReference>
<name>A0A8J4PYY1_9MYCE</name>
<dbReference type="GO" id="GO:0012505">
    <property type="term" value="C:endomembrane system"/>
    <property type="evidence" value="ECO:0007669"/>
    <property type="project" value="UniProtKB-SubCell"/>
</dbReference>
<dbReference type="SMART" id="SM00164">
    <property type="entry name" value="TBC"/>
    <property type="match status" value="1"/>
</dbReference>
<dbReference type="Proteomes" id="UP000695562">
    <property type="component" value="Unassembled WGS sequence"/>
</dbReference>
<feature type="domain" description="TLDc" evidence="9">
    <location>
        <begin position="564"/>
        <end position="724"/>
    </location>
</feature>
<dbReference type="Gene3D" id="1.10.472.80">
    <property type="entry name" value="Ypt/Rab-GAP domain of gyp1p, domain 3"/>
    <property type="match status" value="1"/>
</dbReference>
<evidence type="ECO:0000256" key="7">
    <source>
        <dbReference type="SAM" id="MobiDB-lite"/>
    </source>
</evidence>
<dbReference type="InterPro" id="IPR000195">
    <property type="entry name" value="Rab-GAP-TBC_dom"/>
</dbReference>
<feature type="region of interest" description="Disordered" evidence="7">
    <location>
        <begin position="156"/>
        <end position="191"/>
    </location>
</feature>
<keyword evidence="4" id="KW-0472">Membrane</keyword>
<feature type="region of interest" description="Disordered" evidence="7">
    <location>
        <begin position="1"/>
        <end position="119"/>
    </location>
</feature>
<sequence length="724" mass="80278">MLKLFMNEKEDKVKKKEIRRSDDSEIGKSSNENNNNNKTITRSRSRTMESPIHPTLDISSSPSPVTMNHSDGGGKATMIPTRTNSPPIPINKNNSTSYNDKSSSTLASPASTSSKPSKPLLGGSFTFGAISSNSNNSSSSSSKPIIAKSPLLGASLSSGTLESSSSTSTTSTTTTNTSTTTGSSVPKSPLLFSPTSNINSLSPSLFASPGGSGMMGSPSMSPLGNRVMEGYMNGFYEQDKDPGTIERDRDELVAWSNILIPKSQEQARKEFKFLIRRGVPDELRHKVWWTILGGNQALLDLEEGVSPDLLSYQESYNNTFSTDGKGSKKIRNIPSFGGVVSPSDHYLTEDGVHLVKTILKMVSINFPEIDYCPLIPDIVHILLLFMSESNAYLLLSLLIKMSNDPYYKYLNTSNRECTKFILTFDSLIEKNIPKVYKHMISLGFSGSKQLTEDWFSRLFISVLPFHTVLRIFDIYLNEGYKVFYRVGLALIYIHKKSLLKATTQEQFLNTPINDSDDLIKKAFSFHLKRKDLDRFDQQQHSKLQHVSEPNAPIYYKPKVSTPSEILNLEDYEFIWAWLPHSLCICDPKLVFNSNSHGFNLRLLYEKCGNRSPVIVIIKSDNGSVFGFFTDEPITPKDGFGSSQTFVFTLRPNVNIYKPTGNNDLFSVIKSTSMSIGISSLGDIAISIDKDLKGTSAPTDTFGNPNLNNNVDSFQCNILEAFVLE</sequence>
<comment type="caution">
    <text evidence="10">The sequence shown here is derived from an EMBL/GenBank/DDBJ whole genome shotgun (WGS) entry which is preliminary data.</text>
</comment>
<reference evidence="10" key="1">
    <citation type="submission" date="2020-01" db="EMBL/GenBank/DDBJ databases">
        <title>Development of genomics and gene disruption for Polysphondylium violaceum indicates a role for the polyketide synthase stlB in stalk morphogenesis.</title>
        <authorList>
            <person name="Narita B."/>
            <person name="Kawabe Y."/>
            <person name="Kin K."/>
            <person name="Saito T."/>
            <person name="Gibbs R."/>
            <person name="Kuspa A."/>
            <person name="Muzny D."/>
            <person name="Queller D."/>
            <person name="Richards S."/>
            <person name="Strassman J."/>
            <person name="Sucgang R."/>
            <person name="Worley K."/>
            <person name="Schaap P."/>
        </authorList>
    </citation>
    <scope>NUCLEOTIDE SEQUENCE</scope>
    <source>
        <strain evidence="10">QSvi11</strain>
    </source>
</reference>
<dbReference type="EMBL" id="AJWJ01000020">
    <property type="protein sequence ID" value="KAF2077763.1"/>
    <property type="molecule type" value="Genomic_DNA"/>
</dbReference>
<evidence type="ECO:0000259" key="9">
    <source>
        <dbReference type="PROSITE" id="PS51886"/>
    </source>
</evidence>
<organism evidence="10 11">
    <name type="scientific">Polysphondylium violaceum</name>
    <dbReference type="NCBI Taxonomy" id="133409"/>
    <lineage>
        <taxon>Eukaryota</taxon>
        <taxon>Amoebozoa</taxon>
        <taxon>Evosea</taxon>
        <taxon>Eumycetozoa</taxon>
        <taxon>Dictyostelia</taxon>
        <taxon>Dictyosteliales</taxon>
        <taxon>Dictyosteliaceae</taxon>
        <taxon>Polysphondylium</taxon>
    </lineage>
</organism>
<dbReference type="InterPro" id="IPR035969">
    <property type="entry name" value="Rab-GAP_TBC_sf"/>
</dbReference>
<evidence type="ECO:0000256" key="6">
    <source>
        <dbReference type="ARBA" id="ARBA00034103"/>
    </source>
</evidence>
<evidence type="ECO:0000259" key="8">
    <source>
        <dbReference type="PROSITE" id="PS50086"/>
    </source>
</evidence>
<dbReference type="PANTHER" id="PTHR23354">
    <property type="entry name" value="NUCLEOLAR PROTEIN 7/ESTROGEN RECEPTOR COACTIVATOR-RELATED"/>
    <property type="match status" value="1"/>
</dbReference>
<evidence type="ECO:0000313" key="10">
    <source>
        <dbReference type="EMBL" id="KAF2077763.1"/>
    </source>
</evidence>
<keyword evidence="11" id="KW-1185">Reference proteome</keyword>
<dbReference type="Pfam" id="PF07534">
    <property type="entry name" value="TLD"/>
    <property type="match status" value="1"/>
</dbReference>
<dbReference type="SMART" id="SM00584">
    <property type="entry name" value="TLDc"/>
    <property type="match status" value="1"/>
</dbReference>
<dbReference type="GO" id="GO:0030659">
    <property type="term" value="C:cytoplasmic vesicle membrane"/>
    <property type="evidence" value="ECO:0007669"/>
    <property type="project" value="UniProtKB-SubCell"/>
</dbReference>
<feature type="compositionally biased region" description="Low complexity" evidence="7">
    <location>
        <begin position="90"/>
        <end position="119"/>
    </location>
</feature>
<feature type="compositionally biased region" description="Low complexity" evidence="7">
    <location>
        <begin position="156"/>
        <end position="184"/>
    </location>
</feature>
<protein>
    <recommendedName>
        <fullName evidence="12">RabGAP/TBC domain-containing protein</fullName>
    </recommendedName>
</protein>